<reference evidence="2" key="1">
    <citation type="submission" date="2020-11" db="EMBL/GenBank/DDBJ databases">
        <authorList>
            <consortium name="DOE Joint Genome Institute"/>
            <person name="Ahrendt S."/>
            <person name="Riley R."/>
            <person name="Andreopoulos W."/>
            <person name="LaButti K."/>
            <person name="Pangilinan J."/>
            <person name="Ruiz-duenas F.J."/>
            <person name="Barrasa J.M."/>
            <person name="Sanchez-Garcia M."/>
            <person name="Camarero S."/>
            <person name="Miyauchi S."/>
            <person name="Serrano A."/>
            <person name="Linde D."/>
            <person name="Babiker R."/>
            <person name="Drula E."/>
            <person name="Ayuso-Fernandez I."/>
            <person name="Pacheco R."/>
            <person name="Padilla G."/>
            <person name="Ferreira P."/>
            <person name="Barriuso J."/>
            <person name="Kellner H."/>
            <person name="Castanera R."/>
            <person name="Alfaro M."/>
            <person name="Ramirez L."/>
            <person name="Pisabarro A.G."/>
            <person name="Kuo A."/>
            <person name="Tritt A."/>
            <person name="Lipzen A."/>
            <person name="He G."/>
            <person name="Yan M."/>
            <person name="Ng V."/>
            <person name="Cullen D."/>
            <person name="Martin F."/>
            <person name="Rosso M.-N."/>
            <person name="Henrissat B."/>
            <person name="Hibbett D."/>
            <person name="Martinez A.T."/>
            <person name="Grigoriev I.V."/>
        </authorList>
    </citation>
    <scope>NUCLEOTIDE SEQUENCE</scope>
    <source>
        <strain evidence="2">AH 44721</strain>
    </source>
</reference>
<dbReference type="SUPFAM" id="SSF52309">
    <property type="entry name" value="N-(deoxy)ribosyltransferase-like"/>
    <property type="match status" value="1"/>
</dbReference>
<gene>
    <name evidence="2" type="ORF">CPB84DRAFT_1852715</name>
</gene>
<keyword evidence="3" id="KW-1185">Reference proteome</keyword>
<dbReference type="AlphaFoldDB" id="A0A9P5NBC1"/>
<dbReference type="Proteomes" id="UP000724874">
    <property type="component" value="Unassembled WGS sequence"/>
</dbReference>
<feature type="signal peptide" evidence="1">
    <location>
        <begin position="1"/>
        <end position="22"/>
    </location>
</feature>
<accession>A0A9P5NBC1</accession>
<comment type="caution">
    <text evidence="2">The sequence shown here is derived from an EMBL/GenBank/DDBJ whole genome shotgun (WGS) entry which is preliminary data.</text>
</comment>
<feature type="chain" id="PRO_5040409862" evidence="1">
    <location>
        <begin position="23"/>
        <end position="182"/>
    </location>
</feature>
<keyword evidence="1" id="KW-0732">Signal</keyword>
<evidence type="ECO:0000256" key="1">
    <source>
        <dbReference type="SAM" id="SignalP"/>
    </source>
</evidence>
<sequence>MKSTFFSALSILTVFLITPSFAEPLSALEPRAKPTAADTAIAYIENSANSANINPSCFFSGQTIVQTVIKGKKYSSKKTAESALNDFKSARKCHVIAEIVGKAGVSTSTLSALDWQHVSKALAETVKGPVYVLLGKDVRSNSVWLTDEKPALKANKGVTTVEVWEIETDGSVKKTSKTKATL</sequence>
<name>A0A9P5NBC1_GYMJU</name>
<organism evidence="2 3">
    <name type="scientific">Gymnopilus junonius</name>
    <name type="common">Spectacular rustgill mushroom</name>
    <name type="synonym">Gymnopilus spectabilis subsp. junonius</name>
    <dbReference type="NCBI Taxonomy" id="109634"/>
    <lineage>
        <taxon>Eukaryota</taxon>
        <taxon>Fungi</taxon>
        <taxon>Dikarya</taxon>
        <taxon>Basidiomycota</taxon>
        <taxon>Agaricomycotina</taxon>
        <taxon>Agaricomycetes</taxon>
        <taxon>Agaricomycetidae</taxon>
        <taxon>Agaricales</taxon>
        <taxon>Agaricineae</taxon>
        <taxon>Hymenogastraceae</taxon>
        <taxon>Gymnopilus</taxon>
    </lineage>
</organism>
<evidence type="ECO:0000313" key="3">
    <source>
        <dbReference type="Proteomes" id="UP000724874"/>
    </source>
</evidence>
<dbReference type="OrthoDB" id="3007563at2759"/>
<proteinExistence type="predicted"/>
<evidence type="ECO:0000313" key="2">
    <source>
        <dbReference type="EMBL" id="KAF8877326.1"/>
    </source>
</evidence>
<dbReference type="EMBL" id="JADNYJ010000172">
    <property type="protein sequence ID" value="KAF8877326.1"/>
    <property type="molecule type" value="Genomic_DNA"/>
</dbReference>
<protein>
    <submittedName>
        <fullName evidence="2">Uncharacterized protein</fullName>
    </submittedName>
</protein>